<evidence type="ECO:0000313" key="4">
    <source>
        <dbReference type="Proteomes" id="UP000277094"/>
    </source>
</evidence>
<keyword evidence="2" id="KW-0732">Signal</keyword>
<keyword evidence="4" id="KW-1185">Reference proteome</keyword>
<evidence type="ECO:0000256" key="1">
    <source>
        <dbReference type="SAM" id="Phobius"/>
    </source>
</evidence>
<dbReference type="NCBIfam" id="TIGR01167">
    <property type="entry name" value="LPXTG_anchor"/>
    <property type="match status" value="1"/>
</dbReference>
<evidence type="ECO:0000313" key="3">
    <source>
        <dbReference type="EMBL" id="RNL80833.1"/>
    </source>
</evidence>
<reference evidence="3 4" key="1">
    <citation type="submission" date="2018-11" db="EMBL/GenBank/DDBJ databases">
        <authorList>
            <person name="Li F."/>
        </authorList>
    </citation>
    <scope>NUCLEOTIDE SEQUENCE [LARGE SCALE GENOMIC DNA]</scope>
    <source>
        <strain evidence="3 4">KIS18-7</strain>
    </source>
</reference>
<organism evidence="3 4">
    <name type="scientific">Nocardioides marmorisolisilvae</name>
    <dbReference type="NCBI Taxonomy" id="1542737"/>
    <lineage>
        <taxon>Bacteria</taxon>
        <taxon>Bacillati</taxon>
        <taxon>Actinomycetota</taxon>
        <taxon>Actinomycetes</taxon>
        <taxon>Propionibacteriales</taxon>
        <taxon>Nocardioidaceae</taxon>
        <taxon>Nocardioides</taxon>
    </lineage>
</organism>
<feature type="transmembrane region" description="Helical" evidence="1">
    <location>
        <begin position="167"/>
        <end position="185"/>
    </location>
</feature>
<comment type="caution">
    <text evidence="3">The sequence shown here is derived from an EMBL/GenBank/DDBJ whole genome shotgun (WGS) entry which is preliminary data.</text>
</comment>
<feature type="signal peptide" evidence="2">
    <location>
        <begin position="1"/>
        <end position="27"/>
    </location>
</feature>
<dbReference type="EMBL" id="RJSG01000001">
    <property type="protein sequence ID" value="RNL80833.1"/>
    <property type="molecule type" value="Genomic_DNA"/>
</dbReference>
<proteinExistence type="predicted"/>
<gene>
    <name evidence="3" type="ORF">EFL95_00130</name>
</gene>
<feature type="chain" id="PRO_5017976990" evidence="2">
    <location>
        <begin position="28"/>
        <end position="202"/>
    </location>
</feature>
<name>A0A3N0DZC4_9ACTN</name>
<keyword evidence="1" id="KW-1133">Transmembrane helix</keyword>
<dbReference type="RefSeq" id="WP_123232040.1">
    <property type="nucleotide sequence ID" value="NZ_RJSG01000001.1"/>
</dbReference>
<accession>A0A3N0DZC4</accession>
<dbReference type="AlphaFoldDB" id="A0A3N0DZC4"/>
<keyword evidence="1" id="KW-0812">Transmembrane</keyword>
<protein>
    <submittedName>
        <fullName evidence="3">LPXTG cell wall anchor domain-containing protein</fullName>
    </submittedName>
</protein>
<evidence type="ECO:0000256" key="2">
    <source>
        <dbReference type="SAM" id="SignalP"/>
    </source>
</evidence>
<sequence>MTRRAAYACAVALAFLGVLGLPASSVAAPAKVPHIELHLSRTVVVGGDPVTVTARANALCDWIVTFHGERRHTIARSIRTTFVTPEVDHRTRLNIVVTCVVHTPPGKPKPVPPAANSGSRHDAQALVVRIPAAATVDPPLTIVPGGIVEPPKPPHHPGGLPNTGGPALWLVLAGLLALLAGAVTVQRSLRRGPVAFAVERLS</sequence>
<dbReference type="Proteomes" id="UP000277094">
    <property type="component" value="Unassembled WGS sequence"/>
</dbReference>
<keyword evidence="1" id="KW-0472">Membrane</keyword>